<dbReference type="PANTHER" id="PTHR42760">
    <property type="entry name" value="SHORT-CHAIN DEHYDROGENASES/REDUCTASES FAMILY MEMBER"/>
    <property type="match status" value="1"/>
</dbReference>
<evidence type="ECO:0000313" key="3">
    <source>
        <dbReference type="EMBL" id="WFE91124.1"/>
    </source>
</evidence>
<dbReference type="Pfam" id="PF13561">
    <property type="entry name" value="adh_short_C2"/>
    <property type="match status" value="1"/>
</dbReference>
<protein>
    <submittedName>
        <fullName evidence="3">SDR family NAD(P)-dependent oxidoreductase</fullName>
    </submittedName>
</protein>
<dbReference type="SUPFAM" id="SSF51735">
    <property type="entry name" value="NAD(P)-binding Rossmann-fold domains"/>
    <property type="match status" value="1"/>
</dbReference>
<dbReference type="InterPro" id="IPR036291">
    <property type="entry name" value="NAD(P)-bd_dom_sf"/>
</dbReference>
<evidence type="ECO:0000256" key="2">
    <source>
        <dbReference type="ARBA" id="ARBA00023002"/>
    </source>
</evidence>
<proteinExistence type="inferred from homology"/>
<keyword evidence="4" id="KW-1185">Reference proteome</keyword>
<dbReference type="PRINTS" id="PR00080">
    <property type="entry name" value="SDRFAMILY"/>
</dbReference>
<dbReference type="Gene3D" id="3.40.50.720">
    <property type="entry name" value="NAD(P)-binding Rossmann-like Domain"/>
    <property type="match status" value="1"/>
</dbReference>
<dbReference type="PRINTS" id="PR00081">
    <property type="entry name" value="GDHRDH"/>
</dbReference>
<reference evidence="3 4" key="1">
    <citation type="submission" date="2023-03" db="EMBL/GenBank/DDBJ databases">
        <title>Roseibium porphyridii sp. nov. and Roseibium rhodosorbium sp. nov. isolated from marine algae, Porphyridium cruentum and Rhodosorus marinus, respectively.</title>
        <authorList>
            <person name="Lee M.W."/>
            <person name="Choi B.J."/>
            <person name="Lee J.K."/>
            <person name="Choi D.G."/>
            <person name="Baek J.H."/>
            <person name="Bayburt H."/>
            <person name="Kim J.M."/>
            <person name="Han D.M."/>
            <person name="Kim K.H."/>
            <person name="Jeon C.O."/>
        </authorList>
    </citation>
    <scope>NUCLEOTIDE SEQUENCE [LARGE SCALE GENOMIC DNA]</scope>
    <source>
        <strain evidence="3 4">KMA01</strain>
    </source>
</reference>
<comment type="similarity">
    <text evidence="1">Belongs to the short-chain dehydrogenases/reductases (SDR) family.</text>
</comment>
<dbReference type="RefSeq" id="WP_265683349.1">
    <property type="nucleotide sequence ID" value="NZ_CP120863.1"/>
</dbReference>
<sequence>MSTFATYPSLAGMNAFVTGGATGIGAALVKAYAAQGAKVGFVDINADAGNELCQSLRDAGASVWFQAVDVCDIHALQAAITTYKGTSAPLDILVNNVANDTRHDWRDVTVDDWDRAMAVNLRPTFFAIQSVAADMISRKKGAIVNFGSIAWKAKHGGMPAYTTAKAAIHGLTRSFIREFGTSGVRVNTVLPGMVLTARQLAEHYSEDVDEILKQNQPMAGRITEEDVASLVMFLSADDSKMCTGQEFTLDGGWL</sequence>
<dbReference type="Proteomes" id="UP001209803">
    <property type="component" value="Chromosome"/>
</dbReference>
<evidence type="ECO:0000256" key="1">
    <source>
        <dbReference type="ARBA" id="ARBA00006484"/>
    </source>
</evidence>
<keyword evidence="2" id="KW-0560">Oxidoreductase</keyword>
<gene>
    <name evidence="3" type="ORF">K1718_07160</name>
</gene>
<dbReference type="PANTHER" id="PTHR42760:SF133">
    <property type="entry name" value="3-OXOACYL-[ACYL-CARRIER-PROTEIN] REDUCTASE"/>
    <property type="match status" value="1"/>
</dbReference>
<dbReference type="InterPro" id="IPR002347">
    <property type="entry name" value="SDR_fam"/>
</dbReference>
<accession>A0ABY8F6T9</accession>
<dbReference type="CDD" id="cd05233">
    <property type="entry name" value="SDR_c"/>
    <property type="match status" value="1"/>
</dbReference>
<dbReference type="EMBL" id="CP120863">
    <property type="protein sequence ID" value="WFE91124.1"/>
    <property type="molecule type" value="Genomic_DNA"/>
</dbReference>
<organism evidence="3 4">
    <name type="scientific">Roseibium porphyridii</name>
    <dbReference type="NCBI Taxonomy" id="2866279"/>
    <lineage>
        <taxon>Bacteria</taxon>
        <taxon>Pseudomonadati</taxon>
        <taxon>Pseudomonadota</taxon>
        <taxon>Alphaproteobacteria</taxon>
        <taxon>Hyphomicrobiales</taxon>
        <taxon>Stappiaceae</taxon>
        <taxon>Roseibium</taxon>
    </lineage>
</organism>
<name>A0ABY8F6T9_9HYPH</name>
<evidence type="ECO:0000313" key="4">
    <source>
        <dbReference type="Proteomes" id="UP001209803"/>
    </source>
</evidence>